<dbReference type="OrthoDB" id="5874242at2759"/>
<name>G0MYI9_CAEBE</name>
<evidence type="ECO:0000256" key="1">
    <source>
        <dbReference type="SAM" id="MobiDB-lite"/>
    </source>
</evidence>
<dbReference type="EMBL" id="GL379820">
    <property type="protein sequence ID" value="EGT47568.1"/>
    <property type="molecule type" value="Genomic_DNA"/>
</dbReference>
<keyword evidence="3" id="KW-1185">Reference proteome</keyword>
<dbReference type="InParanoid" id="G0MYI9"/>
<dbReference type="Proteomes" id="UP000008068">
    <property type="component" value="Unassembled WGS sequence"/>
</dbReference>
<sequence length="171" mass="19685">MPRPVVANWSEEQDLCDYAKALLPRTNRNFMDEYLIGPINSVHVAKLINHNNLFHHGNTTDQMVHLSGIIEARAQSTGVHLNKLLFYRAVKANLAEIQRKQAEFEASLKNVGGQVLLQPLPPAREGHVQPNPINPQRYIFQQTHITQERDNSETLPRVEHPRPRILKRKRQ</sequence>
<proteinExistence type="predicted"/>
<dbReference type="HOGENOM" id="CLU_1564282_0_0_1"/>
<evidence type="ECO:0000313" key="3">
    <source>
        <dbReference type="Proteomes" id="UP000008068"/>
    </source>
</evidence>
<evidence type="ECO:0000313" key="2">
    <source>
        <dbReference type="EMBL" id="EGT47568.1"/>
    </source>
</evidence>
<reference evidence="3" key="1">
    <citation type="submission" date="2011-07" db="EMBL/GenBank/DDBJ databases">
        <authorList>
            <consortium name="Caenorhabditis brenneri Sequencing and Analysis Consortium"/>
            <person name="Wilson R.K."/>
        </authorList>
    </citation>
    <scope>NUCLEOTIDE SEQUENCE [LARGE SCALE GENOMIC DNA]</scope>
    <source>
        <strain evidence="3">PB2801</strain>
    </source>
</reference>
<feature type="compositionally biased region" description="Basic and acidic residues" evidence="1">
    <location>
        <begin position="147"/>
        <end position="162"/>
    </location>
</feature>
<dbReference type="eggNOG" id="ENOG502TJ7P">
    <property type="taxonomic scope" value="Eukaryota"/>
</dbReference>
<gene>
    <name evidence="2" type="ORF">CAEBREN_17716</name>
</gene>
<feature type="region of interest" description="Disordered" evidence="1">
    <location>
        <begin position="147"/>
        <end position="171"/>
    </location>
</feature>
<accession>G0MYI9</accession>
<organism evidence="3">
    <name type="scientific">Caenorhabditis brenneri</name>
    <name type="common">Nematode worm</name>
    <dbReference type="NCBI Taxonomy" id="135651"/>
    <lineage>
        <taxon>Eukaryota</taxon>
        <taxon>Metazoa</taxon>
        <taxon>Ecdysozoa</taxon>
        <taxon>Nematoda</taxon>
        <taxon>Chromadorea</taxon>
        <taxon>Rhabditida</taxon>
        <taxon>Rhabditina</taxon>
        <taxon>Rhabditomorpha</taxon>
        <taxon>Rhabditoidea</taxon>
        <taxon>Rhabditidae</taxon>
        <taxon>Peloderinae</taxon>
        <taxon>Caenorhabditis</taxon>
    </lineage>
</organism>
<protein>
    <submittedName>
        <fullName evidence="2">Uncharacterized protein</fullName>
    </submittedName>
</protein>
<dbReference type="AlphaFoldDB" id="G0MYI9"/>